<dbReference type="GO" id="GO:0006631">
    <property type="term" value="P:fatty acid metabolic process"/>
    <property type="evidence" value="ECO:0007669"/>
    <property type="project" value="UniProtKB-KW"/>
</dbReference>
<dbReference type="InterPro" id="IPR020845">
    <property type="entry name" value="AMP-binding_CS"/>
</dbReference>
<dbReference type="PROSITE" id="PS50075">
    <property type="entry name" value="CARRIER"/>
    <property type="match status" value="2"/>
</dbReference>
<dbReference type="PANTHER" id="PTHR45527:SF1">
    <property type="entry name" value="FATTY ACID SYNTHASE"/>
    <property type="match status" value="1"/>
</dbReference>
<dbReference type="CDD" id="cd05931">
    <property type="entry name" value="FAAL"/>
    <property type="match status" value="1"/>
</dbReference>
<dbReference type="Pfam" id="PF00501">
    <property type="entry name" value="AMP-binding"/>
    <property type="match status" value="2"/>
</dbReference>
<keyword evidence="10" id="KW-1185">Reference proteome</keyword>
<dbReference type="GO" id="GO:0047527">
    <property type="term" value="F:2,3-dihydroxybenzoate-serine ligase activity"/>
    <property type="evidence" value="ECO:0007669"/>
    <property type="project" value="TreeGrafter"/>
</dbReference>
<dbReference type="FunFam" id="3.40.50.12780:FF:000012">
    <property type="entry name" value="Non-ribosomal peptide synthetase"/>
    <property type="match status" value="1"/>
</dbReference>
<dbReference type="PANTHER" id="PTHR45527">
    <property type="entry name" value="NONRIBOSOMAL PEPTIDE SYNTHETASE"/>
    <property type="match status" value="1"/>
</dbReference>
<dbReference type="Gene3D" id="3.40.50.12780">
    <property type="entry name" value="N-terminal domain of ligase-like"/>
    <property type="match status" value="1"/>
</dbReference>
<reference evidence="10" key="1">
    <citation type="submission" date="2016-10" db="EMBL/GenBank/DDBJ databases">
        <authorList>
            <person name="Varghese N."/>
        </authorList>
    </citation>
    <scope>NUCLEOTIDE SEQUENCE [LARGE SCALE GENOMIC DNA]</scope>
    <source>
        <strain evidence="10">Nsp8</strain>
    </source>
</reference>
<dbReference type="Proteomes" id="UP000183107">
    <property type="component" value="Unassembled WGS sequence"/>
</dbReference>
<keyword evidence="3" id="KW-0596">Phosphopantetheine</keyword>
<proteinExistence type="inferred from homology"/>
<dbReference type="InterPro" id="IPR010071">
    <property type="entry name" value="AA_adenyl_dom"/>
</dbReference>
<protein>
    <submittedName>
        <fullName evidence="9">Amino acid adenylation domain-containing protein</fullName>
    </submittedName>
</protein>
<dbReference type="Gene3D" id="3.40.50.980">
    <property type="match status" value="2"/>
</dbReference>
<dbReference type="FunFam" id="2.30.38.10:FF:000001">
    <property type="entry name" value="Non-ribosomal peptide synthetase PvdI"/>
    <property type="match status" value="1"/>
</dbReference>
<evidence type="ECO:0000256" key="4">
    <source>
        <dbReference type="ARBA" id="ARBA00022553"/>
    </source>
</evidence>
<dbReference type="Pfam" id="PF13193">
    <property type="entry name" value="AMP-binding_C"/>
    <property type="match status" value="1"/>
</dbReference>
<comment type="similarity">
    <text evidence="2">Belongs to the ATP-dependent AMP-binding enzyme family.</text>
</comment>
<dbReference type="Pfam" id="PF00668">
    <property type="entry name" value="Condensation"/>
    <property type="match status" value="1"/>
</dbReference>
<dbReference type="GO" id="GO:0071766">
    <property type="term" value="P:Actinobacterium-type cell wall biogenesis"/>
    <property type="evidence" value="ECO:0007669"/>
    <property type="project" value="UniProtKB-ARBA"/>
</dbReference>
<dbReference type="InterPro" id="IPR045851">
    <property type="entry name" value="AMP-bd_C_sf"/>
</dbReference>
<dbReference type="InterPro" id="IPR040097">
    <property type="entry name" value="FAAL/FAAC"/>
</dbReference>
<dbReference type="Gene3D" id="2.30.38.10">
    <property type="entry name" value="Luciferase, Domain 3"/>
    <property type="match status" value="1"/>
</dbReference>
<dbReference type="PROSITE" id="PS00012">
    <property type="entry name" value="PHOSPHOPANTETHEINE"/>
    <property type="match status" value="1"/>
</dbReference>
<evidence type="ECO:0000256" key="1">
    <source>
        <dbReference type="ARBA" id="ARBA00001957"/>
    </source>
</evidence>
<dbReference type="Gene3D" id="3.30.300.30">
    <property type="match status" value="2"/>
</dbReference>
<dbReference type="GO" id="GO:0009366">
    <property type="term" value="C:enterobactin synthetase complex"/>
    <property type="evidence" value="ECO:0007669"/>
    <property type="project" value="TreeGrafter"/>
</dbReference>
<keyword evidence="4" id="KW-0597">Phosphoprotein</keyword>
<dbReference type="GO" id="GO:0009239">
    <property type="term" value="P:enterobactin biosynthetic process"/>
    <property type="evidence" value="ECO:0007669"/>
    <property type="project" value="TreeGrafter"/>
</dbReference>
<feature type="domain" description="Carrier" evidence="8">
    <location>
        <begin position="1665"/>
        <end position="1740"/>
    </location>
</feature>
<feature type="domain" description="Carrier" evidence="8">
    <location>
        <begin position="575"/>
        <end position="650"/>
    </location>
</feature>
<evidence type="ECO:0000313" key="9">
    <source>
        <dbReference type="EMBL" id="SFO16159.1"/>
    </source>
</evidence>
<comment type="cofactor">
    <cofactor evidence="1">
        <name>pantetheine 4'-phosphate</name>
        <dbReference type="ChEBI" id="CHEBI:47942"/>
    </cofactor>
</comment>
<accession>A0A1I5EXP0</accession>
<dbReference type="SUPFAM" id="SSF56801">
    <property type="entry name" value="Acetyl-CoA synthetase-like"/>
    <property type="match status" value="2"/>
</dbReference>
<feature type="region of interest" description="Disordered" evidence="7">
    <location>
        <begin position="1746"/>
        <end position="1771"/>
    </location>
</feature>
<evidence type="ECO:0000313" key="10">
    <source>
        <dbReference type="Proteomes" id="UP000183107"/>
    </source>
</evidence>
<organism evidence="9 10">
    <name type="scientific">Nitrosospira briensis</name>
    <dbReference type="NCBI Taxonomy" id="35799"/>
    <lineage>
        <taxon>Bacteria</taxon>
        <taxon>Pseudomonadati</taxon>
        <taxon>Pseudomonadota</taxon>
        <taxon>Betaproteobacteria</taxon>
        <taxon>Nitrosomonadales</taxon>
        <taxon>Nitrosomonadaceae</taxon>
        <taxon>Nitrosospira</taxon>
    </lineage>
</organism>
<dbReference type="InterPro" id="IPR001242">
    <property type="entry name" value="Condensation_dom"/>
</dbReference>
<dbReference type="InterPro" id="IPR025110">
    <property type="entry name" value="AMP-bd_C"/>
</dbReference>
<evidence type="ECO:0000256" key="3">
    <source>
        <dbReference type="ARBA" id="ARBA00022450"/>
    </source>
</evidence>
<dbReference type="InterPro" id="IPR042099">
    <property type="entry name" value="ANL_N_sf"/>
</dbReference>
<dbReference type="Pfam" id="PF00550">
    <property type="entry name" value="PP-binding"/>
    <property type="match status" value="2"/>
</dbReference>
<dbReference type="InterPro" id="IPR000873">
    <property type="entry name" value="AMP-dep_synth/lig_dom"/>
</dbReference>
<dbReference type="CDD" id="cd17649">
    <property type="entry name" value="A_NRPS_PvdJ-like"/>
    <property type="match status" value="1"/>
</dbReference>
<dbReference type="InterPro" id="IPR036736">
    <property type="entry name" value="ACP-like_sf"/>
</dbReference>
<dbReference type="GO" id="GO:0031177">
    <property type="term" value="F:phosphopantetheine binding"/>
    <property type="evidence" value="ECO:0007669"/>
    <property type="project" value="InterPro"/>
</dbReference>
<evidence type="ECO:0000256" key="6">
    <source>
        <dbReference type="ARBA" id="ARBA00023098"/>
    </source>
</evidence>
<dbReference type="InterPro" id="IPR006162">
    <property type="entry name" value="Ppantetheine_attach_site"/>
</dbReference>
<dbReference type="InterPro" id="IPR020806">
    <property type="entry name" value="PKS_PP-bd"/>
</dbReference>
<dbReference type="SUPFAM" id="SSF47336">
    <property type="entry name" value="ACP-like"/>
    <property type="match status" value="2"/>
</dbReference>
<evidence type="ECO:0000259" key="8">
    <source>
        <dbReference type="PROSITE" id="PS50075"/>
    </source>
</evidence>
<evidence type="ECO:0000256" key="7">
    <source>
        <dbReference type="SAM" id="MobiDB-lite"/>
    </source>
</evidence>
<dbReference type="InterPro" id="IPR009081">
    <property type="entry name" value="PP-bd_ACP"/>
</dbReference>
<dbReference type="FunFam" id="3.40.50.12780:FF:000013">
    <property type="entry name" value="Long-chain-fatty-acid--AMP ligase FadD32"/>
    <property type="match status" value="1"/>
</dbReference>
<gene>
    <name evidence="9" type="ORF">SAMN05216386_2803</name>
</gene>
<dbReference type="Gene3D" id="3.30.559.30">
    <property type="entry name" value="Nonribosomal peptide synthetase, condensation domain"/>
    <property type="match status" value="1"/>
</dbReference>
<dbReference type="FunFam" id="3.30.300.30:FF:000010">
    <property type="entry name" value="Enterobactin synthetase component F"/>
    <property type="match status" value="1"/>
</dbReference>
<name>A0A1I5EXP0_9PROT</name>
<dbReference type="GO" id="GO:0008610">
    <property type="term" value="P:lipid biosynthetic process"/>
    <property type="evidence" value="ECO:0007669"/>
    <property type="project" value="InterPro"/>
</dbReference>
<dbReference type="GO" id="GO:0005829">
    <property type="term" value="C:cytosol"/>
    <property type="evidence" value="ECO:0007669"/>
    <property type="project" value="TreeGrafter"/>
</dbReference>
<dbReference type="SMART" id="SM00823">
    <property type="entry name" value="PKS_PP"/>
    <property type="match status" value="2"/>
</dbReference>
<dbReference type="CDD" id="cd19531">
    <property type="entry name" value="LCL_NRPS-like"/>
    <property type="match status" value="1"/>
</dbReference>
<dbReference type="GO" id="GO:0043041">
    <property type="term" value="P:amino acid activation for nonribosomal peptide biosynthetic process"/>
    <property type="evidence" value="ECO:0007669"/>
    <property type="project" value="TreeGrafter"/>
</dbReference>
<keyword evidence="6" id="KW-0443">Lipid metabolism</keyword>
<dbReference type="Gene3D" id="3.30.559.10">
    <property type="entry name" value="Chloramphenicol acetyltransferase-like domain"/>
    <property type="match status" value="1"/>
</dbReference>
<dbReference type="NCBIfam" id="TIGR01733">
    <property type="entry name" value="AA-adenyl-dom"/>
    <property type="match status" value="1"/>
</dbReference>
<dbReference type="PROSITE" id="PS00455">
    <property type="entry name" value="AMP_BINDING"/>
    <property type="match status" value="2"/>
</dbReference>
<keyword evidence="5" id="KW-0276">Fatty acid metabolism</keyword>
<evidence type="ECO:0000256" key="5">
    <source>
        <dbReference type="ARBA" id="ARBA00022832"/>
    </source>
</evidence>
<evidence type="ECO:0000256" key="2">
    <source>
        <dbReference type="ARBA" id="ARBA00006432"/>
    </source>
</evidence>
<dbReference type="InterPro" id="IPR023213">
    <property type="entry name" value="CAT-like_dom_sf"/>
</dbReference>
<dbReference type="Gene3D" id="1.10.1200.10">
    <property type="entry name" value="ACP-like"/>
    <property type="match status" value="2"/>
</dbReference>
<dbReference type="FunFam" id="3.40.50.980:FF:000001">
    <property type="entry name" value="Non-ribosomal peptide synthetase"/>
    <property type="match status" value="1"/>
</dbReference>
<sequence length="1771" mass="195067">MVTHLRSLAVERAGDTALIAVHQEGDAAVDKKIDYGTLDHHVRALAATLQERFAAGERALLLLDNDEHYVIAFFACLYAGLIAVPVFPPESVRERHLARLLAIASDAEARCILTTSEILPMINSAALAPFAKATVLAVDAVDLGGASAWRSFVPEGEDIAFLQYTSGSTSTPKGVMVSHGNLMVNEQTFEQSLSISEDDVFVSWLPLYHDLGLIAGLLQPVHRGIPAILLTPKFFIERPVRWLETISRHRATISGAPNFAFQLCVERVRDAQLQGLDLSAWRVAFCGAEPVRYSAMRAFMKRFAPVGFSTGTIYPCYGLAEATLMITGGTRGDGVEAHCFSTEMLAQGIAEVAEEGTWLVACGVPVPGHAVRMTNPETFAALPDCQVGEIWIGGASLTLGYWRRARETADTFVIHEGERWLRTGDLGFFYKGQVYIAGRHKDLIIIRGQNIYPQDLEQVVEDEVEAARKGRVAAFSVETENGEGIGIAVEISRGMQKLIAVETLVQAVSEAVSGSCHEPLSVVVLLNPGGLPKTSSGKLQRAACRQGWRERALDAYAIYEFGDYVVGGSDKAAPALADETEIKLGGIWETVLNRGRPGREDHFFASGGNSLAAVQAVARIEEQWNIDFPIRSLFENPRLHECAVEIRRVLSAGALPRTASVSLFPVAFRINAVNADSSSPLSFGQQRLWFLWRLDPSSTAYHIKHALRVWGPLDVPALQASFDGLVARHESLRTIFRSGEDGSVEQMIQPVSELRISRIDLTQTPGPEQEARAREEAERFISIPFDLTRGPLLRVALILMREDGRGQEVQHGDEHILVMVMHHIISDGASMQILLDELAAGYVAHAQGETPRLDALPIRYADYASWQRNWLEEGEKDRQLGYWRDYLGNEHPVLELPADRPRPAVANYQAERHVFDLPPDVLSSLRRLAQSRGATLFMALMAAFQALLYRHTGQQDIRVGVPVANRNRIETAGLIGFFVNTQVLRGKIDARMALSALLGQIREAAIDAQAHQDLPFEQLVEALQPKRSLSHSPLFQVTINHLISDRRKLEQIKTLKMVDYPLREQAAQFELILETVESPVGSVSASFIYASELFDITTVERLGRHYVSMLRTLAEQPGTAIGDVGLLNESDTAKLQAWGTNEPRPSVHQLAYQPVHQLIERQAEKHPHACALIFADTELTYRELNCRSNGLAHRLVRLGVKPEIKVGIAVERSIEMIVGLLAILKAGGAYVPLDPDYPRERLNYLVEDSAVRLLLTQSHLRDRIQDSADLLVLELDTLDLNGGIETNPEIALHPDNLAYVIYTSGSTGRPKGVGVSHGPLAMHLAAIREIYDVRPGDRELMFFSMNFDAAAEQWITPLCEGATLVISSATDLAGDGFVDRIGGHRITTLHLPPAYLRLLLPLLPDDASSVRTCIAGGEAWFAADLAATQAAFPNARLVNAYGPTETVITPAAWIAPTSQATGTEFAGDFAPIGRPVGDRKLYVLDEELNIVPPGCAGELYIGGSGLARGYLGRPGLTADRFIADPFTQEEGRRLYRTGDRVRWRRDGQLEYIGRLDHQVKVRGFRVELGEIEGQLLSQMGVREAAVLAQGSPSGTRLVAYVAPHEGVVLNASMLKAALAAVLPDYMLPGSFVLLDALPLSPNGKVDRNALPLPSAEQFDHLDYQPPIDATETMISEIWGEVLELPRVGLHNNFFDLGGHSLLLIRVQGKLEERLKTRIAIIDLFRYTTVAGLAKFLSQDRNEHLSLHRHQERAQRQRGAFIQRKQRAGRNH</sequence>
<dbReference type="SUPFAM" id="SSF52777">
    <property type="entry name" value="CoA-dependent acyltransferases"/>
    <property type="match status" value="2"/>
</dbReference>
<dbReference type="EMBL" id="FOVJ01000009">
    <property type="protein sequence ID" value="SFO16159.1"/>
    <property type="molecule type" value="Genomic_DNA"/>
</dbReference>